<sequence>MADSKKTVLIVGGGAVGAIAAVNLEAGGLATVTVVLRSNYNVVKEKGYTIDSCDHGTLNGWRPSVVRNTVPNLVEENIPPYDYVILCTKNIPDTSPTAVELITPALPKNSGKTTLLLLQNGLNIERPFLRPHPNVPILSGISMIGSAEPSPGLIVHDEGDRLLVGAFPTSNINPAVPERRAEEFVEIYSKAGKTNCQYSPNVLYDRWKKLVFNAALNPICAITGLDDGRIRLADGALDGLVRPAMREIVAAAKAVCGVELGEDSVEAAINMDPIESYLKPSMQQDLEKGNFIEFENLLGEPLRAGKNAGVPMPTLEVLYHLAKAIQWRTKEKRGLVEESNVPFEKYDMLFVESASDTMPDMASNGIRRKDTTKGPPLRILSLDGGGVRGYSMLIILQELMHRTFVEINGRAPKRHELPKPCEHFDLIVGTGTGGLIAIMLGRLRMDVETCKDVYVRMTRRVFETDKTFAGIPYRSTLFKASKLEEAIMQCVREHTIYDDEGNDSHEGRDAPPMTPGSAVSGRMQRSASNASNYSQIGMSPVNMRIAAMKWGNPHALLYDNREERTKTAVTAVYKGTRKSGGGQVLLRSYDSRKEPAIEPNATIWQAGRATSATALAFKPIQIGQSVFLDEGTGKYNPAPMALDEAVCNEWPGREVGVFISIGTGKRPEGTNAQQHLWWEGFVSGGMGDFAEARRRLISKIEGCEKTHKEMKDHLAKRHVNPENYYRLNVNVGVGEFGMNEWNALADISTNTRMYLADQSVQGMTMDAAAKISRIHFAKIRWDRAAKGESPFSPGAQAPNKPLPGVPDPAPMAVELPAEELSPEYYSNIHPAFRPPPADQRRPSENDKYLVVSSDEHPPSPNRDSYHGLMHRHSGELVSPGRRSHEQFSTGRPVSMVSSAPSWDDPMSNVPPRPPKTPLQDDGRLPPPITLVSPMSPPPGTSFARPPPGAPLPYPDTDGPPPIVNKATKPDYTR</sequence>
<dbReference type="InterPro" id="IPR003710">
    <property type="entry name" value="ApbA"/>
</dbReference>
<evidence type="ECO:0000259" key="7">
    <source>
        <dbReference type="PROSITE" id="PS51635"/>
    </source>
</evidence>
<proteinExistence type="inferred from homology"/>
<dbReference type="NCBIfam" id="TIGR00745">
    <property type="entry name" value="apbA_panE"/>
    <property type="match status" value="1"/>
</dbReference>
<protein>
    <recommendedName>
        <fullName evidence="7">PNPLA domain-containing protein</fullName>
    </recommendedName>
</protein>
<keyword evidence="4" id="KW-0443">Lipid metabolism</keyword>
<feature type="compositionally biased region" description="Basic and acidic residues" evidence="6">
    <location>
        <begin position="498"/>
        <end position="509"/>
    </location>
</feature>
<dbReference type="FunFam" id="1.10.1040.10:FF:000017">
    <property type="entry name" value="2-dehydropantoate 2-reductase"/>
    <property type="match status" value="1"/>
</dbReference>
<evidence type="ECO:0000256" key="3">
    <source>
        <dbReference type="ARBA" id="ARBA00023002"/>
    </source>
</evidence>
<dbReference type="SUPFAM" id="SSF52151">
    <property type="entry name" value="FabD/lysophospholipase-like"/>
    <property type="match status" value="1"/>
</dbReference>
<dbReference type="Gene3D" id="1.10.1040.10">
    <property type="entry name" value="N-(1-d-carboxylethyl)-l-norvaline Dehydrogenase, domain 2"/>
    <property type="match status" value="1"/>
</dbReference>
<dbReference type="InterPro" id="IPR013332">
    <property type="entry name" value="KPR_N"/>
</dbReference>
<evidence type="ECO:0000256" key="1">
    <source>
        <dbReference type="ARBA" id="ARBA00007870"/>
    </source>
</evidence>
<feature type="region of interest" description="Disordered" evidence="6">
    <location>
        <begin position="787"/>
        <end position="811"/>
    </location>
</feature>
<feature type="compositionally biased region" description="Pro residues" evidence="6">
    <location>
        <begin position="800"/>
        <end position="809"/>
    </location>
</feature>
<dbReference type="PROSITE" id="PS51635">
    <property type="entry name" value="PNPLA"/>
    <property type="match status" value="1"/>
</dbReference>
<feature type="region of interest" description="Disordered" evidence="6">
    <location>
        <begin position="874"/>
        <end position="973"/>
    </location>
</feature>
<dbReference type="PANTHER" id="PTHR21708:SF30">
    <property type="entry name" value="2-DEHYDROPANTOATE 2-REDUCTASE-RELATED"/>
    <property type="match status" value="1"/>
</dbReference>
<organism evidence="8 9">
    <name type="scientific">Curvularia clavata</name>
    <dbReference type="NCBI Taxonomy" id="95742"/>
    <lineage>
        <taxon>Eukaryota</taxon>
        <taxon>Fungi</taxon>
        <taxon>Dikarya</taxon>
        <taxon>Ascomycota</taxon>
        <taxon>Pezizomycotina</taxon>
        <taxon>Dothideomycetes</taxon>
        <taxon>Pleosporomycetidae</taxon>
        <taxon>Pleosporales</taxon>
        <taxon>Pleosporineae</taxon>
        <taxon>Pleosporaceae</taxon>
        <taxon>Curvularia</taxon>
    </lineage>
</organism>
<dbReference type="SUPFAM" id="SSF48179">
    <property type="entry name" value="6-phosphogluconate dehydrogenase C-terminal domain-like"/>
    <property type="match status" value="1"/>
</dbReference>
<dbReference type="SUPFAM" id="SSF51735">
    <property type="entry name" value="NAD(P)-binding Rossmann-fold domains"/>
    <property type="match status" value="1"/>
</dbReference>
<dbReference type="VEuPathDB" id="FungiDB:yc1106_02436"/>
<reference evidence="8" key="1">
    <citation type="submission" date="2021-12" db="EMBL/GenBank/DDBJ databases">
        <title>Curvularia clavata genome.</title>
        <authorList>
            <person name="Cao Y."/>
        </authorList>
    </citation>
    <scope>NUCLEOTIDE SEQUENCE</scope>
    <source>
        <strain evidence="8">Yc1106</strain>
    </source>
</reference>
<keyword evidence="3" id="KW-0560">Oxidoreductase</keyword>
<dbReference type="Pfam" id="PF02558">
    <property type="entry name" value="ApbA"/>
    <property type="match status" value="1"/>
</dbReference>
<dbReference type="GO" id="GO:0005737">
    <property type="term" value="C:cytoplasm"/>
    <property type="evidence" value="ECO:0007669"/>
    <property type="project" value="TreeGrafter"/>
</dbReference>
<dbReference type="OrthoDB" id="630895at2759"/>
<name>A0A9Q8Z2T7_CURCL</name>
<comment type="similarity">
    <text evidence="1">Belongs to the ketopantoate reductase family.</text>
</comment>
<dbReference type="Gene3D" id="3.40.50.720">
    <property type="entry name" value="NAD(P)-binding Rossmann-like Domain"/>
    <property type="match status" value="1"/>
</dbReference>
<dbReference type="Proteomes" id="UP001056012">
    <property type="component" value="Chromosome 2"/>
</dbReference>
<evidence type="ECO:0000256" key="6">
    <source>
        <dbReference type="SAM" id="MobiDB-lite"/>
    </source>
</evidence>
<gene>
    <name evidence="8" type="ORF">yc1106_02436</name>
</gene>
<dbReference type="InterPro" id="IPR013328">
    <property type="entry name" value="6PGD_dom2"/>
</dbReference>
<evidence type="ECO:0000313" key="8">
    <source>
        <dbReference type="EMBL" id="USP75162.1"/>
    </source>
</evidence>
<evidence type="ECO:0000256" key="2">
    <source>
        <dbReference type="ARBA" id="ARBA00022857"/>
    </source>
</evidence>
<dbReference type="InterPro" id="IPR016035">
    <property type="entry name" value="Acyl_Trfase/lysoPLipase"/>
</dbReference>
<dbReference type="InterPro" id="IPR051402">
    <property type="entry name" value="KPR-Related"/>
</dbReference>
<keyword evidence="9" id="KW-1185">Reference proteome</keyword>
<dbReference type="CDD" id="cd07216">
    <property type="entry name" value="Pat17_PNPLA8_PNPLA9_like3"/>
    <property type="match status" value="1"/>
</dbReference>
<dbReference type="InterPro" id="IPR036291">
    <property type="entry name" value="NAD(P)-bd_dom_sf"/>
</dbReference>
<accession>A0A9Q8Z2T7</accession>
<feature type="region of interest" description="Disordered" evidence="6">
    <location>
        <begin position="498"/>
        <end position="534"/>
    </location>
</feature>
<dbReference type="GO" id="GO:0015940">
    <property type="term" value="P:pantothenate biosynthetic process"/>
    <property type="evidence" value="ECO:0007669"/>
    <property type="project" value="InterPro"/>
</dbReference>
<dbReference type="GO" id="GO:0046486">
    <property type="term" value="P:glycerolipid metabolic process"/>
    <property type="evidence" value="ECO:0007669"/>
    <property type="project" value="UniProtKB-ARBA"/>
</dbReference>
<dbReference type="GO" id="GO:0008677">
    <property type="term" value="F:2-dehydropantoate 2-reductase activity"/>
    <property type="evidence" value="ECO:0007669"/>
    <property type="project" value="InterPro"/>
</dbReference>
<dbReference type="PANTHER" id="PTHR21708">
    <property type="entry name" value="PROBABLE 2-DEHYDROPANTOATE 2-REDUCTASE"/>
    <property type="match status" value="1"/>
</dbReference>
<dbReference type="Gene3D" id="3.40.1090.10">
    <property type="entry name" value="Cytosolic phospholipase A2 catalytic domain"/>
    <property type="match status" value="1"/>
</dbReference>
<dbReference type="EMBL" id="CP089275">
    <property type="protein sequence ID" value="USP75162.1"/>
    <property type="molecule type" value="Genomic_DNA"/>
</dbReference>
<evidence type="ECO:0000256" key="4">
    <source>
        <dbReference type="ARBA" id="ARBA00023098"/>
    </source>
</evidence>
<dbReference type="InterPro" id="IPR008927">
    <property type="entry name" value="6-PGluconate_DH-like_C_sf"/>
</dbReference>
<feature type="compositionally biased region" description="Polar residues" evidence="6">
    <location>
        <begin position="523"/>
        <end position="534"/>
    </location>
</feature>
<dbReference type="InterPro" id="IPR013752">
    <property type="entry name" value="KPA_reductase"/>
</dbReference>
<keyword evidence="2" id="KW-0521">NADP</keyword>
<evidence type="ECO:0000256" key="5">
    <source>
        <dbReference type="PROSITE-ProRule" id="PRU01161"/>
    </source>
</evidence>
<evidence type="ECO:0000313" key="9">
    <source>
        <dbReference type="Proteomes" id="UP001056012"/>
    </source>
</evidence>
<feature type="short sequence motif" description="GXGXXG" evidence="5">
    <location>
        <begin position="384"/>
        <end position="389"/>
    </location>
</feature>
<dbReference type="Pfam" id="PF01734">
    <property type="entry name" value="Patatin"/>
    <property type="match status" value="1"/>
</dbReference>
<comment type="caution">
    <text evidence="5">Lacks conserved residue(s) required for the propagation of feature annotation.</text>
</comment>
<dbReference type="AlphaFoldDB" id="A0A9Q8Z2T7"/>
<feature type="domain" description="PNPLA" evidence="7">
    <location>
        <begin position="380"/>
        <end position="644"/>
    </location>
</feature>
<dbReference type="InterPro" id="IPR002641">
    <property type="entry name" value="PNPLA_dom"/>
</dbReference>
<feature type="compositionally biased region" description="Polar residues" evidence="6">
    <location>
        <begin position="886"/>
        <end position="900"/>
    </location>
</feature>
<feature type="compositionally biased region" description="Pro residues" evidence="6">
    <location>
        <begin position="924"/>
        <end position="962"/>
    </location>
</feature>
<dbReference type="Pfam" id="PF08546">
    <property type="entry name" value="ApbA_C"/>
    <property type="match status" value="1"/>
</dbReference>